<evidence type="ECO:0000256" key="3">
    <source>
        <dbReference type="ARBA" id="ARBA00023237"/>
    </source>
</evidence>
<organism evidence="4">
    <name type="scientific">mine drainage metagenome</name>
    <dbReference type="NCBI Taxonomy" id="410659"/>
    <lineage>
        <taxon>unclassified sequences</taxon>
        <taxon>metagenomes</taxon>
        <taxon>ecological metagenomes</taxon>
    </lineage>
</organism>
<accession>A0A1J5RLX4</accession>
<comment type="subcellular location">
    <subcellularLocation>
        <location evidence="1">Cell outer membrane</location>
    </subcellularLocation>
</comment>
<name>A0A1J5RLX4_9ZZZZ</name>
<dbReference type="Pfam" id="PF11854">
    <property type="entry name" value="MtrB_PioB"/>
    <property type="match status" value="1"/>
</dbReference>
<evidence type="ECO:0008006" key="5">
    <source>
        <dbReference type="Google" id="ProtNLM"/>
    </source>
</evidence>
<evidence type="ECO:0000256" key="1">
    <source>
        <dbReference type="ARBA" id="ARBA00004442"/>
    </source>
</evidence>
<comment type="caution">
    <text evidence="4">The sequence shown here is derived from an EMBL/GenBank/DDBJ whole genome shotgun (WGS) entry which is preliminary data.</text>
</comment>
<keyword evidence="2" id="KW-0472">Membrane</keyword>
<protein>
    <recommendedName>
        <fullName evidence="5">MtrB/PioB family decaheme-associated outer membrane protein</fullName>
    </recommendedName>
</protein>
<evidence type="ECO:0000313" key="4">
    <source>
        <dbReference type="EMBL" id="OIQ97030.1"/>
    </source>
</evidence>
<reference evidence="4" key="1">
    <citation type="submission" date="2016-10" db="EMBL/GenBank/DDBJ databases">
        <title>Sequence of Gallionella enrichment culture.</title>
        <authorList>
            <person name="Poehlein A."/>
            <person name="Muehling M."/>
            <person name="Daniel R."/>
        </authorList>
    </citation>
    <scope>NUCLEOTIDE SEQUENCE</scope>
</reference>
<dbReference type="GO" id="GO:0009279">
    <property type="term" value="C:cell outer membrane"/>
    <property type="evidence" value="ECO:0007669"/>
    <property type="project" value="UniProtKB-SubCell"/>
</dbReference>
<dbReference type="NCBIfam" id="TIGR03509">
    <property type="entry name" value="OMP_MtrB_PioB"/>
    <property type="match status" value="1"/>
</dbReference>
<dbReference type="InterPro" id="IPR036942">
    <property type="entry name" value="Beta-barrel_TonB_sf"/>
</dbReference>
<gene>
    <name evidence="4" type="ORF">GALL_209730</name>
</gene>
<dbReference type="Gene3D" id="2.40.170.20">
    <property type="entry name" value="TonB-dependent receptor, beta-barrel domain"/>
    <property type="match status" value="1"/>
</dbReference>
<sequence length="811" mass="87637">MKTNKELFAVSKLTLAVQGALMVMLAMPLAAKAEDEDVAALTHPTNSVDVGVEGVSKDSAKFGEYNGLNKKGAYLIGNFKAQGGDAYDSHDGGDGLNRWEFKGSDLGTTSRELGVGMSKQGKWSFGIGYDELRHNITDTFQTPLQGSMGGNSFILPNAFGVVDSRTKPALVNGVVPPYGAQALTPNQLAYFHTEDVHSDRKNAKFNAGYHIDQQWSMQFDYNRLTQDGAKLISAPSDANITNGITGVRGENILMLMNPTNYQTDTMNLALNWMGDKAHFTGSYYFSKFTDTYNGVSFSNPFATLGAVAPNNATGTDPGVAFPVDTLSTAPDNYFQQLNLNGGYDISQATKLVGGVSYGRTTQNAAFGNQDQMQVGGLPQSSLNGLVVTKHVDLKLTNQTTKDLSLSAGMKFNDHDNQTAAGTYTFLDLGGAAQTAISTPMSNRKTQFELNADYRVSQRQKLNVGFEHEQIRRWCNTSLTAAQALAASPAIGSGATGPALAAAYYALGTSCAQVPDSTDNKLAANYHLQASEDVKLNAGYSYSRRRADVNPAFYNPMQANNQGYELPGYTAYFDASRNEQMVKAGVNWQASEKLNVGLNGRYVNDNYGAALGVQNGSAWSANLDVGYTFDENTSATAYVTVQNRKRDLLNDQWNHQAATYGTAITNGSLTQPWNNSLTQDDNTVGINAKHGGLMGGKLDLAANLTYSLSKTGYTTTDNWVNVACTTPSNAGYACGSPPDIRSELIQLNLGGDYKLDKASKVRISYLYQNLRSNDYYYNAYQTGYTATSMLPTNQQSPSYAVSVVSASYFYTF</sequence>
<dbReference type="InterPro" id="IPR020016">
    <property type="entry name" value="Decahaem-assoc_OM_MtrB/PioB"/>
</dbReference>
<proteinExistence type="predicted"/>
<dbReference type="AlphaFoldDB" id="A0A1J5RLX4"/>
<dbReference type="SUPFAM" id="SSF56935">
    <property type="entry name" value="Porins"/>
    <property type="match status" value="2"/>
</dbReference>
<evidence type="ECO:0000256" key="2">
    <source>
        <dbReference type="ARBA" id="ARBA00023136"/>
    </source>
</evidence>
<dbReference type="EMBL" id="MLJW01000139">
    <property type="protein sequence ID" value="OIQ97030.1"/>
    <property type="molecule type" value="Genomic_DNA"/>
</dbReference>
<keyword evidence="3" id="KW-0998">Cell outer membrane</keyword>